<evidence type="ECO:0000256" key="5">
    <source>
        <dbReference type="ARBA" id="ARBA00022692"/>
    </source>
</evidence>
<dbReference type="OrthoDB" id="2877624at2"/>
<dbReference type="InterPro" id="IPR055348">
    <property type="entry name" value="DctQ"/>
</dbReference>
<evidence type="ECO:0000256" key="6">
    <source>
        <dbReference type="ARBA" id="ARBA00022989"/>
    </source>
</evidence>
<organism evidence="11 12">
    <name type="scientific">Thiothrix eikelboomii</name>
    <dbReference type="NCBI Taxonomy" id="92487"/>
    <lineage>
        <taxon>Bacteria</taxon>
        <taxon>Pseudomonadati</taxon>
        <taxon>Pseudomonadota</taxon>
        <taxon>Gammaproteobacteria</taxon>
        <taxon>Thiotrichales</taxon>
        <taxon>Thiotrichaceae</taxon>
        <taxon>Thiothrix</taxon>
    </lineage>
</organism>
<dbReference type="PANTHER" id="PTHR35011">
    <property type="entry name" value="2,3-DIKETO-L-GULONATE TRAP TRANSPORTER SMALL PERMEASE PROTEIN YIAM"/>
    <property type="match status" value="1"/>
</dbReference>
<feature type="transmembrane region" description="Helical" evidence="9">
    <location>
        <begin position="21"/>
        <end position="46"/>
    </location>
</feature>
<keyword evidence="4 9" id="KW-0997">Cell inner membrane</keyword>
<dbReference type="GO" id="GO:0022857">
    <property type="term" value="F:transmembrane transporter activity"/>
    <property type="evidence" value="ECO:0007669"/>
    <property type="project" value="UniProtKB-UniRule"/>
</dbReference>
<comment type="similarity">
    <text evidence="8 9">Belongs to the TRAP transporter small permease family.</text>
</comment>
<evidence type="ECO:0000259" key="10">
    <source>
        <dbReference type="Pfam" id="PF04290"/>
    </source>
</evidence>
<keyword evidence="12" id="KW-1185">Reference proteome</keyword>
<comment type="subunit">
    <text evidence="9">The complex comprises the extracytoplasmic solute receptor protein and the two transmembrane proteins.</text>
</comment>
<dbReference type="PANTHER" id="PTHR35011:SF2">
    <property type="entry name" value="2,3-DIKETO-L-GULONATE TRAP TRANSPORTER SMALL PERMEASE PROTEIN YIAM"/>
    <property type="match status" value="1"/>
</dbReference>
<evidence type="ECO:0000256" key="7">
    <source>
        <dbReference type="ARBA" id="ARBA00023136"/>
    </source>
</evidence>
<evidence type="ECO:0000313" key="11">
    <source>
        <dbReference type="EMBL" id="SKA90658.1"/>
    </source>
</evidence>
<evidence type="ECO:0000256" key="2">
    <source>
        <dbReference type="ARBA" id="ARBA00022448"/>
    </source>
</evidence>
<gene>
    <name evidence="11" type="ORF">SAMN02745130_03169</name>
</gene>
<dbReference type="RefSeq" id="WP_078923605.1">
    <property type="nucleotide sequence ID" value="NZ_FUYB01000019.1"/>
</dbReference>
<dbReference type="AlphaFoldDB" id="A0A1T4XNF3"/>
<comment type="function">
    <text evidence="9">Part of the tripartite ATP-independent periplasmic (TRAP) transport system.</text>
</comment>
<dbReference type="Proteomes" id="UP000190460">
    <property type="component" value="Unassembled WGS sequence"/>
</dbReference>
<evidence type="ECO:0000256" key="9">
    <source>
        <dbReference type="RuleBase" id="RU369079"/>
    </source>
</evidence>
<dbReference type="Pfam" id="PF04290">
    <property type="entry name" value="DctQ"/>
    <property type="match status" value="1"/>
</dbReference>
<sequence length="181" mass="20121">MTSAEHITQHSERGLAKWLALTLNLIAGSALMLMMVITCVDVIGRYLFNKPLVGGVELIEVLLGLMIFMALPVISWRNEHVVVDILDPFVSPRLNLIRTILFNLVTAIALVMIGQRIWDLGARASSHGEVTEYLHLPVGMIVSFFGVMCWFTALVLITLGIYRALVQYRLSLDSATKPSLE</sequence>
<feature type="domain" description="Tripartite ATP-independent periplasmic transporters DctQ component" evidence="10">
    <location>
        <begin position="34"/>
        <end position="157"/>
    </location>
</feature>
<dbReference type="STRING" id="92487.SAMN02745130_03169"/>
<keyword evidence="6 9" id="KW-1133">Transmembrane helix</keyword>
<name>A0A1T4XNF3_9GAMM</name>
<dbReference type="EMBL" id="FUYB01000019">
    <property type="protein sequence ID" value="SKA90658.1"/>
    <property type="molecule type" value="Genomic_DNA"/>
</dbReference>
<feature type="transmembrane region" description="Helical" evidence="9">
    <location>
        <begin position="58"/>
        <end position="76"/>
    </location>
</feature>
<evidence type="ECO:0000256" key="8">
    <source>
        <dbReference type="ARBA" id="ARBA00038436"/>
    </source>
</evidence>
<dbReference type="GO" id="GO:0005886">
    <property type="term" value="C:plasma membrane"/>
    <property type="evidence" value="ECO:0007669"/>
    <property type="project" value="UniProtKB-SubCell"/>
</dbReference>
<feature type="transmembrane region" description="Helical" evidence="9">
    <location>
        <begin position="138"/>
        <end position="162"/>
    </location>
</feature>
<protein>
    <recommendedName>
        <fullName evidence="9">TRAP transporter small permease protein</fullName>
    </recommendedName>
</protein>
<evidence type="ECO:0000313" key="12">
    <source>
        <dbReference type="Proteomes" id="UP000190460"/>
    </source>
</evidence>
<evidence type="ECO:0000256" key="4">
    <source>
        <dbReference type="ARBA" id="ARBA00022519"/>
    </source>
</evidence>
<evidence type="ECO:0000256" key="3">
    <source>
        <dbReference type="ARBA" id="ARBA00022475"/>
    </source>
</evidence>
<keyword evidence="2 9" id="KW-0813">Transport</keyword>
<dbReference type="InterPro" id="IPR007387">
    <property type="entry name" value="TRAP_DctQ"/>
</dbReference>
<proteinExistence type="inferred from homology"/>
<reference evidence="12" key="1">
    <citation type="submission" date="2017-02" db="EMBL/GenBank/DDBJ databases">
        <authorList>
            <person name="Varghese N."/>
            <person name="Submissions S."/>
        </authorList>
    </citation>
    <scope>NUCLEOTIDE SEQUENCE [LARGE SCALE GENOMIC DNA]</scope>
    <source>
        <strain evidence="12">ATCC 49788</strain>
    </source>
</reference>
<accession>A0A1T4XNF3</accession>
<dbReference type="GO" id="GO:0015740">
    <property type="term" value="P:C4-dicarboxylate transport"/>
    <property type="evidence" value="ECO:0007669"/>
    <property type="project" value="TreeGrafter"/>
</dbReference>
<evidence type="ECO:0000256" key="1">
    <source>
        <dbReference type="ARBA" id="ARBA00004429"/>
    </source>
</evidence>
<keyword evidence="3" id="KW-1003">Cell membrane</keyword>
<keyword evidence="5 9" id="KW-0812">Transmembrane</keyword>
<comment type="subcellular location">
    <subcellularLocation>
        <location evidence="1 9">Cell inner membrane</location>
        <topology evidence="1 9">Multi-pass membrane protein</topology>
    </subcellularLocation>
</comment>
<keyword evidence="7 9" id="KW-0472">Membrane</keyword>
<feature type="transmembrane region" description="Helical" evidence="9">
    <location>
        <begin position="96"/>
        <end position="118"/>
    </location>
</feature>